<dbReference type="OrthoDB" id="8812451at2"/>
<gene>
    <name evidence="1" type="ORF">TSA66_13730</name>
</gene>
<comment type="caution">
    <text evidence="1">The sequence shown here is derived from an EMBL/GenBank/DDBJ whole genome shotgun (WGS) entry which is preliminary data.</text>
</comment>
<dbReference type="Proteomes" id="UP000031572">
    <property type="component" value="Unassembled WGS sequence"/>
</dbReference>
<organism evidence="1 2">
    <name type="scientific">Noviherbaspirillum autotrophicum</name>
    <dbReference type="NCBI Taxonomy" id="709839"/>
    <lineage>
        <taxon>Bacteria</taxon>
        <taxon>Pseudomonadati</taxon>
        <taxon>Pseudomonadota</taxon>
        <taxon>Betaproteobacteria</taxon>
        <taxon>Burkholderiales</taxon>
        <taxon>Oxalobacteraceae</taxon>
        <taxon>Noviherbaspirillum</taxon>
    </lineage>
</organism>
<proteinExistence type="predicted"/>
<dbReference type="STRING" id="709839.TSA66_13730"/>
<dbReference type="EMBL" id="JWJG01000028">
    <property type="protein sequence ID" value="KIF81620.1"/>
    <property type="molecule type" value="Genomic_DNA"/>
</dbReference>
<dbReference type="RefSeq" id="WP_040040442.1">
    <property type="nucleotide sequence ID" value="NZ_JWJG01000028.1"/>
</dbReference>
<protein>
    <submittedName>
        <fullName evidence="1">Uncharacterized protein</fullName>
    </submittedName>
</protein>
<accession>A0A0C2BK48</accession>
<keyword evidence="2" id="KW-1185">Reference proteome</keyword>
<sequence length="117" mass="13094">MKPFVVNLSTTVLIVAIALALYDRLIFQPSRQIGVVDVGEVYRAKEAQFAQRLTHGSNEQERQQAILLARQFAQRLPAALDELPRECRCLVVVKSSIIGSSTHLVDLTPLLKRKVDL</sequence>
<dbReference type="AlphaFoldDB" id="A0A0C2BK48"/>
<evidence type="ECO:0000313" key="1">
    <source>
        <dbReference type="EMBL" id="KIF81620.1"/>
    </source>
</evidence>
<evidence type="ECO:0000313" key="2">
    <source>
        <dbReference type="Proteomes" id="UP000031572"/>
    </source>
</evidence>
<reference evidence="1 2" key="1">
    <citation type="submission" date="2014-12" db="EMBL/GenBank/DDBJ databases">
        <title>Denitrispirillum autotrophicum gen. nov., sp. nov., Denitrifying, Facultatively Autotrophic Bacteria Isolated from Rice Paddy Soil.</title>
        <authorList>
            <person name="Ishii S."/>
            <person name="Ashida N."/>
            <person name="Ohno H."/>
            <person name="Otsuka S."/>
            <person name="Yokota A."/>
            <person name="Senoo K."/>
        </authorList>
    </citation>
    <scope>NUCLEOTIDE SEQUENCE [LARGE SCALE GENOMIC DNA]</scope>
    <source>
        <strain evidence="1 2">TSA66</strain>
    </source>
</reference>
<name>A0A0C2BK48_9BURK</name>